<proteinExistence type="predicted"/>
<reference evidence="3 4" key="1">
    <citation type="submission" date="2014-03" db="EMBL/GenBank/DDBJ databases">
        <title>Genomics of Bifidobacteria.</title>
        <authorList>
            <person name="Ventura M."/>
            <person name="Milani C."/>
            <person name="Lugli G.A."/>
        </authorList>
    </citation>
    <scope>NUCLEOTIDE SEQUENCE [LARGE SCALE GENOMIC DNA]</scope>
    <source>
        <strain evidence="3 4">LMG 11586</strain>
    </source>
</reference>
<feature type="compositionally biased region" description="Polar residues" evidence="1">
    <location>
        <begin position="315"/>
        <end position="324"/>
    </location>
</feature>
<name>A0A087APR2_9BIFI</name>
<dbReference type="PANTHER" id="PTHR30050">
    <property type="entry name" value="CHROMOSOMAL REPLICATION INITIATOR PROTEIN DNAA"/>
    <property type="match status" value="1"/>
</dbReference>
<evidence type="ECO:0000313" key="3">
    <source>
        <dbReference type="EMBL" id="KFI60762.1"/>
    </source>
</evidence>
<protein>
    <submittedName>
        <fullName evidence="3">DNA replication protein</fullName>
    </submittedName>
</protein>
<dbReference type="PANTHER" id="PTHR30050:SF4">
    <property type="entry name" value="ATP-BINDING PROTEIN RV3427C IN INSERTION SEQUENCE-RELATED"/>
    <property type="match status" value="1"/>
</dbReference>
<dbReference type="InterPro" id="IPR012337">
    <property type="entry name" value="RNaseH-like_sf"/>
</dbReference>
<dbReference type="SUPFAM" id="SSF53098">
    <property type="entry name" value="Ribonuclease H-like"/>
    <property type="match status" value="1"/>
</dbReference>
<dbReference type="InterPro" id="IPR027417">
    <property type="entry name" value="P-loop_NTPase"/>
</dbReference>
<dbReference type="EMBL" id="JGYX01000003">
    <property type="protein sequence ID" value="KFI60762.1"/>
    <property type="molecule type" value="Genomic_DNA"/>
</dbReference>
<sequence length="330" mass="36453">MFGPPGTGKTHLAVALGRKACRRGIPVRFFTAAELVMRLLRANAENRLDKELTQIGKAGLIILDELGYVPIDEEGSRLLFQVVTNAYERQSVIHDRQHRVRRMGQDLRRPQHGTPLVNRPHRPPRQDDQIRGRVLPQDPRPHAITNKHNQTGRDQTLKRQQTSRSPGQLPHDQTARPNLTQHTPRGIKARDGKVCLSPMIDCYDGMVVAHTVGTSPNAGPARHDAGSGPPPRCVPTSVPWSHGDRGCRYRCPGWLDRMSRYDLVRSMGAKGCSPDNAAAEGFFGRMKTRVRASPGIGRSVRARRPAASPASASVGTTIRGSNSRWDGKAR</sequence>
<dbReference type="CDD" id="cd00009">
    <property type="entry name" value="AAA"/>
    <property type="match status" value="1"/>
</dbReference>
<dbReference type="Pfam" id="PF01695">
    <property type="entry name" value="IstB_IS21"/>
    <property type="match status" value="1"/>
</dbReference>
<dbReference type="Gene3D" id="3.40.50.300">
    <property type="entry name" value="P-loop containing nucleotide triphosphate hydrolases"/>
    <property type="match status" value="1"/>
</dbReference>
<accession>A0A087APR2</accession>
<organism evidence="3 4">
    <name type="scientific">Bifidobacterium pullorum subsp. gallinarum</name>
    <dbReference type="NCBI Taxonomy" id="78344"/>
    <lineage>
        <taxon>Bacteria</taxon>
        <taxon>Bacillati</taxon>
        <taxon>Actinomycetota</taxon>
        <taxon>Actinomycetes</taxon>
        <taxon>Bifidobacteriales</taxon>
        <taxon>Bifidobacteriaceae</taxon>
        <taxon>Bifidobacterium</taxon>
    </lineage>
</organism>
<dbReference type="AlphaFoldDB" id="A0A087APR2"/>
<comment type="caution">
    <text evidence="3">The sequence shown here is derived from an EMBL/GenBank/DDBJ whole genome shotgun (WGS) entry which is preliminary data.</text>
</comment>
<dbReference type="eggNOG" id="COG2801">
    <property type="taxonomic scope" value="Bacteria"/>
</dbReference>
<feature type="compositionally biased region" description="Low complexity" evidence="1">
    <location>
        <begin position="305"/>
        <end position="314"/>
    </location>
</feature>
<feature type="domain" description="IstB-like ATP-binding" evidence="2">
    <location>
        <begin position="2"/>
        <end position="99"/>
    </location>
</feature>
<dbReference type="GO" id="GO:0006260">
    <property type="term" value="P:DNA replication"/>
    <property type="evidence" value="ECO:0007669"/>
    <property type="project" value="TreeGrafter"/>
</dbReference>
<gene>
    <name evidence="3" type="ORF">BIGA_1229</name>
</gene>
<evidence type="ECO:0000259" key="2">
    <source>
        <dbReference type="Pfam" id="PF01695"/>
    </source>
</evidence>
<feature type="region of interest" description="Disordered" evidence="1">
    <location>
        <begin position="295"/>
        <end position="330"/>
    </location>
</feature>
<dbReference type="Proteomes" id="UP000029046">
    <property type="component" value="Unassembled WGS sequence"/>
</dbReference>
<keyword evidence="4" id="KW-1185">Reference proteome</keyword>
<evidence type="ECO:0000313" key="4">
    <source>
        <dbReference type="Proteomes" id="UP000029046"/>
    </source>
</evidence>
<evidence type="ECO:0000256" key="1">
    <source>
        <dbReference type="SAM" id="MobiDB-lite"/>
    </source>
</evidence>
<dbReference type="SUPFAM" id="SSF52540">
    <property type="entry name" value="P-loop containing nucleoside triphosphate hydrolases"/>
    <property type="match status" value="1"/>
</dbReference>
<dbReference type="InterPro" id="IPR002611">
    <property type="entry name" value="IstB_ATP-bd"/>
</dbReference>
<feature type="compositionally biased region" description="Polar residues" evidence="1">
    <location>
        <begin position="146"/>
        <end position="166"/>
    </location>
</feature>
<dbReference type="GO" id="GO:0005524">
    <property type="term" value="F:ATP binding"/>
    <property type="evidence" value="ECO:0007669"/>
    <property type="project" value="InterPro"/>
</dbReference>
<feature type="region of interest" description="Disordered" evidence="1">
    <location>
        <begin position="94"/>
        <end position="187"/>
    </location>
</feature>
<dbReference type="eggNOG" id="COG1484">
    <property type="taxonomic scope" value="Bacteria"/>
</dbReference>